<dbReference type="Proteomes" id="UP000192582">
    <property type="component" value="Unassembled WGS sequence"/>
</dbReference>
<gene>
    <name evidence="2" type="ORF">SAMN00790413_02107</name>
</gene>
<evidence type="ECO:0000259" key="1">
    <source>
        <dbReference type="Pfam" id="PF12647"/>
    </source>
</evidence>
<evidence type="ECO:0000313" key="3">
    <source>
        <dbReference type="Proteomes" id="UP000192582"/>
    </source>
</evidence>
<evidence type="ECO:0000313" key="2">
    <source>
        <dbReference type="EMBL" id="SMB93767.1"/>
    </source>
</evidence>
<dbReference type="STRING" id="695939.SAMN00790413_02107"/>
<dbReference type="RefSeq" id="WP_084049437.1">
    <property type="nucleotide sequence ID" value="NZ_FWWU01000009.1"/>
</dbReference>
<dbReference type="InterPro" id="IPR024439">
    <property type="entry name" value="RNHCP"/>
</dbReference>
<keyword evidence="3" id="KW-1185">Reference proteome</keyword>
<organism evidence="2 3">
    <name type="scientific">Deinococcus hopiensis KR-140</name>
    <dbReference type="NCBI Taxonomy" id="695939"/>
    <lineage>
        <taxon>Bacteria</taxon>
        <taxon>Thermotogati</taxon>
        <taxon>Deinococcota</taxon>
        <taxon>Deinococci</taxon>
        <taxon>Deinococcales</taxon>
        <taxon>Deinococcaceae</taxon>
        <taxon>Deinococcus</taxon>
    </lineage>
</organism>
<accession>A0A1W1VK76</accession>
<dbReference type="Pfam" id="PF12647">
    <property type="entry name" value="RNHCP"/>
    <property type="match status" value="1"/>
</dbReference>
<sequence>MTARRFTVQGTNNAFTCANCGLEVRPLQNGSVRNHCPGCLHSLHVDVQPGDRASDCHGVMTPVGVEQSGKKGWIILHRCRKCGFTGRNKAALDDPAQPDDWNALVRLSSRSER</sequence>
<dbReference type="AlphaFoldDB" id="A0A1W1VK76"/>
<protein>
    <submittedName>
        <fullName evidence="2">RNHCP domain-containing protein</fullName>
    </submittedName>
</protein>
<name>A0A1W1VK76_9DEIO</name>
<feature type="domain" description="RNHCP" evidence="1">
    <location>
        <begin position="13"/>
        <end position="96"/>
    </location>
</feature>
<dbReference type="OrthoDB" id="9809485at2"/>
<reference evidence="2 3" key="1">
    <citation type="submission" date="2017-04" db="EMBL/GenBank/DDBJ databases">
        <authorList>
            <person name="Afonso C.L."/>
            <person name="Miller P.J."/>
            <person name="Scott M.A."/>
            <person name="Spackman E."/>
            <person name="Goraichik I."/>
            <person name="Dimitrov K.M."/>
            <person name="Suarez D.L."/>
            <person name="Swayne D.E."/>
        </authorList>
    </citation>
    <scope>NUCLEOTIDE SEQUENCE [LARGE SCALE GENOMIC DNA]</scope>
    <source>
        <strain evidence="2 3">KR-140</strain>
    </source>
</reference>
<proteinExistence type="predicted"/>
<dbReference type="EMBL" id="FWWU01000009">
    <property type="protein sequence ID" value="SMB93767.1"/>
    <property type="molecule type" value="Genomic_DNA"/>
</dbReference>